<dbReference type="Gene3D" id="3.40.30.10">
    <property type="entry name" value="Glutaredoxin"/>
    <property type="match status" value="1"/>
</dbReference>
<dbReference type="Proteomes" id="UP001281656">
    <property type="component" value="Unassembled WGS sequence"/>
</dbReference>
<protein>
    <submittedName>
        <fullName evidence="1">Uncharacterized protein</fullName>
    </submittedName>
</protein>
<reference evidence="1 2" key="1">
    <citation type="submission" date="2023-04" db="EMBL/GenBank/DDBJ databases">
        <title>Clostridium tannerae sp. nov., isolated from the fecal material of an alpaca.</title>
        <authorList>
            <person name="Miller S."/>
            <person name="Hendry M."/>
            <person name="King J."/>
            <person name="Sankaranarayanan K."/>
            <person name="Lawson P.A."/>
        </authorList>
    </citation>
    <scope>NUCLEOTIDE SEQUENCE [LARGE SCALE GENOMIC DNA]</scope>
    <source>
        <strain evidence="1 2">A1-XYC3</strain>
    </source>
</reference>
<keyword evidence="2" id="KW-1185">Reference proteome</keyword>
<accession>A0ABU4JXL6</accession>
<gene>
    <name evidence="1" type="ORF">P8V03_17280</name>
</gene>
<sequence length="64" mass="7176">MKKKILLAVLLLILIGGASYDYFIYSKKPTQNNSGVNIKNVKTKAPDFKLKDLDGKEISLSDFK</sequence>
<evidence type="ECO:0000313" key="2">
    <source>
        <dbReference type="Proteomes" id="UP001281656"/>
    </source>
</evidence>
<name>A0ABU4JXL6_9CLOT</name>
<comment type="caution">
    <text evidence="1">The sequence shown here is derived from an EMBL/GenBank/DDBJ whole genome shotgun (WGS) entry which is preliminary data.</text>
</comment>
<dbReference type="InterPro" id="IPR036249">
    <property type="entry name" value="Thioredoxin-like_sf"/>
</dbReference>
<evidence type="ECO:0000313" key="1">
    <source>
        <dbReference type="EMBL" id="MDW8802900.1"/>
    </source>
</evidence>
<dbReference type="SUPFAM" id="SSF52833">
    <property type="entry name" value="Thioredoxin-like"/>
    <property type="match status" value="1"/>
</dbReference>
<organism evidence="1 2">
    <name type="scientific">Clostridium tanneri</name>
    <dbReference type="NCBI Taxonomy" id="3037988"/>
    <lineage>
        <taxon>Bacteria</taxon>
        <taxon>Bacillati</taxon>
        <taxon>Bacillota</taxon>
        <taxon>Clostridia</taxon>
        <taxon>Eubacteriales</taxon>
        <taxon>Clostridiaceae</taxon>
        <taxon>Clostridium</taxon>
    </lineage>
</organism>
<dbReference type="EMBL" id="JARUJP010000031">
    <property type="protein sequence ID" value="MDW8802900.1"/>
    <property type="molecule type" value="Genomic_DNA"/>
</dbReference>
<dbReference type="RefSeq" id="WP_318799120.1">
    <property type="nucleotide sequence ID" value="NZ_JARUJP010000031.1"/>
</dbReference>
<proteinExistence type="predicted"/>